<dbReference type="Proteomes" id="UP000626092">
    <property type="component" value="Unassembled WGS sequence"/>
</dbReference>
<keyword evidence="1" id="KW-0175">Coiled coil</keyword>
<keyword evidence="3" id="KW-1185">Reference proteome</keyword>
<name>A0A834FXW7_RHOSS</name>
<dbReference type="EMBL" id="WJXA01000050">
    <property type="protein sequence ID" value="KAF7116778.1"/>
    <property type="molecule type" value="Genomic_DNA"/>
</dbReference>
<proteinExistence type="predicted"/>
<evidence type="ECO:0000313" key="3">
    <source>
        <dbReference type="Proteomes" id="UP000626092"/>
    </source>
</evidence>
<reference evidence="2" key="1">
    <citation type="submission" date="2019-11" db="EMBL/GenBank/DDBJ databases">
        <authorList>
            <person name="Liu Y."/>
            <person name="Hou J."/>
            <person name="Li T.-Q."/>
            <person name="Guan C.-H."/>
            <person name="Wu X."/>
            <person name="Wu H.-Z."/>
            <person name="Ling F."/>
            <person name="Zhang R."/>
            <person name="Shi X.-G."/>
            <person name="Ren J.-P."/>
            <person name="Chen E.-F."/>
            <person name="Sun J.-M."/>
        </authorList>
    </citation>
    <scope>NUCLEOTIDE SEQUENCE</scope>
    <source>
        <strain evidence="2">Adult_tree_wgs_1</strain>
        <tissue evidence="2">Leaves</tissue>
    </source>
</reference>
<sequence length="155" mass="18430">MEIEKESICEPLNDEIAKLKKLVESQDKQIVMLKDVMNKGPLTMMHELKNQKQSLQNDLIEKVESLEKEKKQLELDKLKIVLDKQQAKQQNINRELEIQIEEFKVHAVTQGYVDEIECAVHQVMQNATLEKIRRLEREKEQLELEFLDIRVHEER</sequence>
<organism evidence="2 3">
    <name type="scientific">Rhododendron simsii</name>
    <name type="common">Sims's rhododendron</name>
    <dbReference type="NCBI Taxonomy" id="118357"/>
    <lineage>
        <taxon>Eukaryota</taxon>
        <taxon>Viridiplantae</taxon>
        <taxon>Streptophyta</taxon>
        <taxon>Embryophyta</taxon>
        <taxon>Tracheophyta</taxon>
        <taxon>Spermatophyta</taxon>
        <taxon>Magnoliopsida</taxon>
        <taxon>eudicotyledons</taxon>
        <taxon>Gunneridae</taxon>
        <taxon>Pentapetalae</taxon>
        <taxon>asterids</taxon>
        <taxon>Ericales</taxon>
        <taxon>Ericaceae</taxon>
        <taxon>Ericoideae</taxon>
        <taxon>Rhodoreae</taxon>
        <taxon>Rhododendron</taxon>
    </lineage>
</organism>
<evidence type="ECO:0000313" key="2">
    <source>
        <dbReference type="EMBL" id="KAF7116778.1"/>
    </source>
</evidence>
<protein>
    <submittedName>
        <fullName evidence="2">Uncharacterized protein</fullName>
    </submittedName>
</protein>
<evidence type="ECO:0000256" key="1">
    <source>
        <dbReference type="SAM" id="Coils"/>
    </source>
</evidence>
<feature type="coiled-coil region" evidence="1">
    <location>
        <begin position="45"/>
        <end position="152"/>
    </location>
</feature>
<dbReference type="AlphaFoldDB" id="A0A834FXW7"/>
<gene>
    <name evidence="2" type="ORF">RHSIM_RhsimUnG0016300</name>
</gene>
<accession>A0A834FXW7</accession>
<comment type="caution">
    <text evidence="2">The sequence shown here is derived from an EMBL/GenBank/DDBJ whole genome shotgun (WGS) entry which is preliminary data.</text>
</comment>